<dbReference type="EMBL" id="JABFRW010000147">
    <property type="protein sequence ID" value="NOT34808.1"/>
    <property type="molecule type" value="Genomic_DNA"/>
</dbReference>
<dbReference type="PROSITE" id="PS50887">
    <property type="entry name" value="GGDEF"/>
    <property type="match status" value="1"/>
</dbReference>
<feature type="domain" description="GGDEF" evidence="1">
    <location>
        <begin position="300"/>
        <end position="439"/>
    </location>
</feature>
<dbReference type="SMART" id="SM00267">
    <property type="entry name" value="GGDEF"/>
    <property type="match status" value="1"/>
</dbReference>
<dbReference type="Proteomes" id="UP000580839">
    <property type="component" value="Unassembled WGS sequence"/>
</dbReference>
<gene>
    <name evidence="2" type="ORF">HOP12_11640</name>
</gene>
<organism evidence="2 3">
    <name type="scientific">Eiseniibacteriota bacterium</name>
    <dbReference type="NCBI Taxonomy" id="2212470"/>
    <lineage>
        <taxon>Bacteria</taxon>
        <taxon>Candidatus Eiseniibacteriota</taxon>
    </lineage>
</organism>
<dbReference type="SUPFAM" id="SSF55781">
    <property type="entry name" value="GAF domain-like"/>
    <property type="match status" value="1"/>
</dbReference>
<evidence type="ECO:0000313" key="3">
    <source>
        <dbReference type="Proteomes" id="UP000580839"/>
    </source>
</evidence>
<accession>A0A849SGD9</accession>
<dbReference type="AlphaFoldDB" id="A0A849SGD9"/>
<dbReference type="PANTHER" id="PTHR45138">
    <property type="entry name" value="REGULATORY COMPONENTS OF SENSORY TRANSDUCTION SYSTEM"/>
    <property type="match status" value="1"/>
</dbReference>
<dbReference type="CDD" id="cd01949">
    <property type="entry name" value="GGDEF"/>
    <property type="match status" value="1"/>
</dbReference>
<dbReference type="Gene3D" id="3.30.70.270">
    <property type="match status" value="1"/>
</dbReference>
<dbReference type="FunFam" id="3.30.70.270:FF:000001">
    <property type="entry name" value="Diguanylate cyclase domain protein"/>
    <property type="match status" value="1"/>
</dbReference>
<proteinExistence type="predicted"/>
<dbReference type="GO" id="GO:0052621">
    <property type="term" value="F:diguanylate cyclase activity"/>
    <property type="evidence" value="ECO:0007669"/>
    <property type="project" value="TreeGrafter"/>
</dbReference>
<protein>
    <submittedName>
        <fullName evidence="2">GGDEF domain-containing protein</fullName>
    </submittedName>
</protein>
<dbReference type="InterPro" id="IPR000160">
    <property type="entry name" value="GGDEF_dom"/>
</dbReference>
<dbReference type="Pfam" id="PF00990">
    <property type="entry name" value="GGDEF"/>
    <property type="match status" value="1"/>
</dbReference>
<evidence type="ECO:0000313" key="2">
    <source>
        <dbReference type="EMBL" id="NOT34808.1"/>
    </source>
</evidence>
<sequence length="442" mass="48766">MARIAMNRQHIDFRELLERVLPLESLPPLDRMQIDRALQTGLARQIEDAALFAIGRLEDEGVLRRLPGEEGSGNRMRRYQPREGLSIITLELPAPVERDGVVAVPRRTLPAGAVAGLDQMRRLLRLDDPSLLADRGSSTTPERDLLDRAGREFLRALAVRFYAAGVDTPAGDDPPIDRELIEQAIHEPGRLFYCPHTAQSRRLVQTAARRGVPALGVCAVAPVDGEPLGALEVRAPAHPTYGPEDLARFALLADAYAVVLQRRARVEQLVFVDTLTGSFNRPYFDRQLENEIARSRRERETMALLIADVDDFKVFNTAYGYEAGNQVLQQVALALRRGVRPFDTVARWGGEEFAVVLTGPVQADDVIMISERLRSAVQRMALRLEGLDGRTHAAAVTVSIGVALCPEHGHDAPALWRSANRALLEAKATNKNRVVIAMASGE</sequence>
<dbReference type="InterPro" id="IPR043128">
    <property type="entry name" value="Rev_trsase/Diguanyl_cyclase"/>
</dbReference>
<evidence type="ECO:0000259" key="1">
    <source>
        <dbReference type="PROSITE" id="PS50887"/>
    </source>
</evidence>
<comment type="caution">
    <text evidence="2">The sequence shown here is derived from an EMBL/GenBank/DDBJ whole genome shotgun (WGS) entry which is preliminary data.</text>
</comment>
<dbReference type="GO" id="GO:0005886">
    <property type="term" value="C:plasma membrane"/>
    <property type="evidence" value="ECO:0007669"/>
    <property type="project" value="TreeGrafter"/>
</dbReference>
<dbReference type="InterPro" id="IPR029787">
    <property type="entry name" value="Nucleotide_cyclase"/>
</dbReference>
<dbReference type="NCBIfam" id="TIGR00254">
    <property type="entry name" value="GGDEF"/>
    <property type="match status" value="1"/>
</dbReference>
<name>A0A849SGD9_UNCEI</name>
<reference evidence="2 3" key="1">
    <citation type="submission" date="2020-04" db="EMBL/GenBank/DDBJ databases">
        <title>Metagenomic profiling of ammonia- and methane-oxidizing microorganisms in a Dutch drinking water treatment plant.</title>
        <authorList>
            <person name="Poghosyan L."/>
            <person name="Leucker S."/>
        </authorList>
    </citation>
    <scope>NUCLEOTIDE SEQUENCE [LARGE SCALE GENOMIC DNA]</scope>
    <source>
        <strain evidence="2">S-RSF-IL-03</strain>
    </source>
</reference>
<dbReference type="GO" id="GO:1902201">
    <property type="term" value="P:negative regulation of bacterial-type flagellum-dependent cell motility"/>
    <property type="evidence" value="ECO:0007669"/>
    <property type="project" value="TreeGrafter"/>
</dbReference>
<dbReference type="GO" id="GO:0043709">
    <property type="term" value="P:cell adhesion involved in single-species biofilm formation"/>
    <property type="evidence" value="ECO:0007669"/>
    <property type="project" value="TreeGrafter"/>
</dbReference>
<dbReference type="InterPro" id="IPR050469">
    <property type="entry name" value="Diguanylate_Cyclase"/>
</dbReference>
<dbReference type="PANTHER" id="PTHR45138:SF9">
    <property type="entry name" value="DIGUANYLATE CYCLASE DGCM-RELATED"/>
    <property type="match status" value="1"/>
</dbReference>
<dbReference type="SUPFAM" id="SSF55073">
    <property type="entry name" value="Nucleotide cyclase"/>
    <property type="match status" value="1"/>
</dbReference>